<accession>A0A2P4ZRA2</accession>
<dbReference type="EMBL" id="JPDN02000012">
    <property type="protein sequence ID" value="PON26817.1"/>
    <property type="molecule type" value="Genomic_DNA"/>
</dbReference>
<dbReference type="GeneID" id="29988319"/>
<evidence type="ECO:0000256" key="1">
    <source>
        <dbReference type="SAM" id="MobiDB-lite"/>
    </source>
</evidence>
<keyword evidence="2" id="KW-1133">Transmembrane helix</keyword>
<reference evidence="3 4" key="1">
    <citation type="journal article" date="2016" name="Genome Announc.">
        <title>Draft Whole-Genome Sequence of Trichoderma gamsii T6085, a Promising Biocontrol Agent of Fusarium Head Blight on Wheat.</title>
        <authorList>
            <person name="Baroncelli R."/>
            <person name="Zapparata A."/>
            <person name="Piaggeschi G."/>
            <person name="Sarrocco S."/>
            <person name="Vannacci G."/>
        </authorList>
    </citation>
    <scope>NUCLEOTIDE SEQUENCE [LARGE SCALE GENOMIC DNA]</scope>
    <source>
        <strain evidence="3 4">T6085</strain>
    </source>
</reference>
<name>A0A2P4ZRA2_9HYPO</name>
<dbReference type="AlphaFoldDB" id="A0A2P4ZRA2"/>
<evidence type="ECO:0000256" key="2">
    <source>
        <dbReference type="SAM" id="Phobius"/>
    </source>
</evidence>
<keyword evidence="4" id="KW-1185">Reference proteome</keyword>
<feature type="transmembrane region" description="Helical" evidence="2">
    <location>
        <begin position="6"/>
        <end position="32"/>
    </location>
</feature>
<dbReference type="RefSeq" id="XP_018658507.1">
    <property type="nucleotide sequence ID" value="XM_018808236.1"/>
</dbReference>
<proteinExistence type="predicted"/>
<organism evidence="3 4">
    <name type="scientific">Trichoderma gamsii</name>
    <dbReference type="NCBI Taxonomy" id="398673"/>
    <lineage>
        <taxon>Eukaryota</taxon>
        <taxon>Fungi</taxon>
        <taxon>Dikarya</taxon>
        <taxon>Ascomycota</taxon>
        <taxon>Pezizomycotina</taxon>
        <taxon>Sordariomycetes</taxon>
        <taxon>Hypocreomycetidae</taxon>
        <taxon>Hypocreales</taxon>
        <taxon>Hypocreaceae</taxon>
        <taxon>Trichoderma</taxon>
    </lineage>
</organism>
<comment type="caution">
    <text evidence="3">The sequence shown here is derived from an EMBL/GenBank/DDBJ whole genome shotgun (WGS) entry which is preliminary data.</text>
</comment>
<sequence length="221" mass="24128">MADNKTFYAAIAGCLVGLFAMMVVPCFIAMCVARCREKRRLDALEREVADDDSTDYLVYGPFPFDSSLYHVDEVGESSGYRAPNNSLESLDSAIQLDATLEDDAAIARALAEQEDDIAITTTEQNLDNLREPQYEGKGKAPMYSHIQEVLVDQQEQQLFENAQVQLPGPVQEGLSEHLSAALAEATATELPAELPAEQKAAEEFQDAPEAAPKATPADNEQ</sequence>
<keyword evidence="2" id="KW-0472">Membrane</keyword>
<protein>
    <submittedName>
        <fullName evidence="3">Uncharacterized protein</fullName>
    </submittedName>
</protein>
<evidence type="ECO:0000313" key="4">
    <source>
        <dbReference type="Proteomes" id="UP000054821"/>
    </source>
</evidence>
<evidence type="ECO:0000313" key="3">
    <source>
        <dbReference type="EMBL" id="PON26817.1"/>
    </source>
</evidence>
<keyword evidence="2" id="KW-0812">Transmembrane</keyword>
<gene>
    <name evidence="3" type="ORF">TGAM01_v204318</name>
</gene>
<feature type="region of interest" description="Disordered" evidence="1">
    <location>
        <begin position="195"/>
        <end position="221"/>
    </location>
</feature>
<dbReference type="Proteomes" id="UP000054821">
    <property type="component" value="Unassembled WGS sequence"/>
</dbReference>